<accession>Q9ZQ05</accession>
<proteinExistence type="predicted"/>
<gene>
    <name evidence="2" type="ordered locus">At2g06130</name>
</gene>
<dbReference type="EMBL" id="AC006413">
    <property type="protein sequence ID" value="AAD19771.1"/>
    <property type="molecule type" value="Genomic_DNA"/>
</dbReference>
<reference evidence="2" key="2">
    <citation type="submission" date="2000-03" db="EMBL/GenBank/DDBJ databases">
        <authorList>
            <person name="Lin X."/>
            <person name="Kaul S."/>
            <person name="Shea T.P."/>
            <person name="Fujii C.Y."/>
            <person name="Shen M."/>
            <person name="VanAken S.E."/>
            <person name="Barnstead M.E."/>
            <person name="Mason T.M."/>
            <person name="Bowman C.L."/>
            <person name="Ronning C.M."/>
            <person name="Benito M.-I."/>
            <person name="Carrera A.J."/>
            <person name="Creasy T.H."/>
            <person name="Buell C.R."/>
            <person name="Town C.D."/>
            <person name="Nierman W.C."/>
            <person name="Fraser C.M."/>
            <person name="Venter J.C."/>
        </authorList>
    </citation>
    <scope>NUCLEOTIDE SEQUENCE</scope>
</reference>
<protein>
    <submittedName>
        <fullName evidence="2">Mutator-like transposase</fullName>
    </submittedName>
</protein>
<dbReference type="PANTHER" id="PTHR31973">
    <property type="entry name" value="POLYPROTEIN, PUTATIVE-RELATED"/>
    <property type="match status" value="1"/>
</dbReference>
<reference evidence="2" key="3">
    <citation type="submission" date="2002-02" db="EMBL/GenBank/DDBJ databases">
        <authorList>
            <person name="Town C.D."/>
            <person name="Kaul S."/>
        </authorList>
    </citation>
    <scope>NUCLEOTIDE SEQUENCE</scope>
</reference>
<sequence>MSDLLIPYILASTPRYWLCREDEPLGEQLPEPLKPLEIVAIRDVDNGVDSNVDVSKENDGIRQYVEEPQGSQHAKFKGLWDDGLDLVIGQYKTPTPKSLISLVQEKHGTTMSYSTVNRGKKLAVSDILASPEESFKMIQVPVTLGAAIEGFKVMRKVIIVDATFLKTIYKGVLIFAIAQDLNHHHYPLAFAVADGEKDVTWKWFFETLKTVIPDSSELVFISDRKTSLIKAVAENVRTKVTYNKEEVAKKFRQIAAICSVSEFEHEYADFRRRNPKYNVDTNNAVESMNGVFRDVRRYALLPMIDAIIGKFTEWSCNNRNESVSGSNACSFCGEQDT</sequence>
<organism evidence="2">
    <name type="scientific">Arabidopsis thaliana</name>
    <name type="common">Mouse-ear cress</name>
    <dbReference type="NCBI Taxonomy" id="3702"/>
    <lineage>
        <taxon>Eukaryota</taxon>
        <taxon>Viridiplantae</taxon>
        <taxon>Streptophyta</taxon>
        <taxon>Embryophyta</taxon>
        <taxon>Tracheophyta</taxon>
        <taxon>Spermatophyta</taxon>
        <taxon>Magnoliopsida</taxon>
        <taxon>eudicotyledons</taxon>
        <taxon>Gunneridae</taxon>
        <taxon>Pentapetalae</taxon>
        <taxon>rosids</taxon>
        <taxon>malvids</taxon>
        <taxon>Brassicales</taxon>
        <taxon>Brassicaceae</taxon>
        <taxon>Camelineae</taxon>
        <taxon>Arabidopsis</taxon>
    </lineage>
</organism>
<reference key="1">
    <citation type="journal article" date="1999" name="Nature">
        <title>Sequence and analysis of chromosome 2 of the plant Arabidopsis thaliana.</title>
        <authorList>
            <person name="Lin X."/>
            <person name="Kaul S."/>
            <person name="Rounsley S."/>
            <person name="Shea T.P."/>
            <person name="Benito M.I."/>
            <person name="Town C.D."/>
            <person name="Fujii C.Y."/>
            <person name="Mason T."/>
            <person name="Bowman C.L."/>
            <person name="Barnstead M."/>
            <person name="Feldblyum T.V."/>
            <person name="Buell C.R."/>
            <person name="Ketchum K.A."/>
            <person name="Lee J."/>
            <person name="Ronning C.M."/>
            <person name="Koo H.L."/>
            <person name="Moffat K.S."/>
            <person name="Cronin L.A."/>
            <person name="Shen M."/>
            <person name="Pai G."/>
            <person name="Van Aken S."/>
            <person name="Umayam L."/>
            <person name="Tallon L.J."/>
            <person name="Gill J.E."/>
            <person name="Adams M.D."/>
            <person name="Carrera A.J."/>
            <person name="Creasy T.H."/>
            <person name="Goodman H.M."/>
            <person name="Somerville C.R."/>
            <person name="Copenhaver G.P."/>
            <person name="Preuss D."/>
            <person name="Nierman W.C."/>
            <person name="White O."/>
            <person name="Eisen J.A."/>
            <person name="Salzberg S.L."/>
            <person name="Fraser C.M."/>
            <person name="Venter J.C."/>
        </authorList>
    </citation>
    <scope>NUCLEOTIDE SEQUENCE [LARGE SCALE GENOMIC DNA]</scope>
    <source>
        <strain>cv. Columbia</strain>
    </source>
</reference>
<name>Q9ZQ05_ARATH</name>
<dbReference type="InterPro" id="IPR018289">
    <property type="entry name" value="MULE_transposase_dom"/>
</dbReference>
<dbReference type="PIR" id="B84475">
    <property type="entry name" value="B84475"/>
</dbReference>
<feature type="domain" description="MULE transposase" evidence="1">
    <location>
        <begin position="157"/>
        <end position="234"/>
    </location>
</feature>
<evidence type="ECO:0000259" key="1">
    <source>
        <dbReference type="Pfam" id="PF10551"/>
    </source>
</evidence>
<dbReference type="AlphaFoldDB" id="Q9ZQ05"/>
<evidence type="ECO:0000313" key="2">
    <source>
        <dbReference type="EMBL" id="AAD19771.1"/>
    </source>
</evidence>
<dbReference type="PANTHER" id="PTHR31973:SF187">
    <property type="entry name" value="MUTATOR TRANSPOSASE MUDRA PROTEIN"/>
    <property type="match status" value="1"/>
</dbReference>
<dbReference type="Pfam" id="PF10551">
    <property type="entry name" value="MULE"/>
    <property type="match status" value="1"/>
</dbReference>